<dbReference type="Gene3D" id="1.10.390.10">
    <property type="entry name" value="Neutral Protease Domain 2"/>
    <property type="match status" value="1"/>
</dbReference>
<feature type="active site" evidence="11">
    <location>
        <position position="540"/>
    </location>
</feature>
<dbReference type="PANTHER" id="PTHR33478">
    <property type="entry name" value="EXTRACELLULAR METALLOPROTEINASE MEP"/>
    <property type="match status" value="1"/>
</dbReference>
<dbReference type="AlphaFoldDB" id="A0A165GKT4"/>
<dbReference type="GO" id="GO:0005615">
    <property type="term" value="C:extracellular space"/>
    <property type="evidence" value="ECO:0007669"/>
    <property type="project" value="InterPro"/>
</dbReference>
<comment type="subcellular location">
    <subcellularLocation>
        <location evidence="1 13">Secreted</location>
    </subcellularLocation>
</comment>
<dbReference type="OrthoDB" id="3227768at2759"/>
<keyword evidence="6 14" id="KW-0732">Signal</keyword>
<comment type="cofactor">
    <cofactor evidence="12">
        <name>Zn(2+)</name>
        <dbReference type="ChEBI" id="CHEBI:29105"/>
    </cofactor>
    <text evidence="12">Binds 1 zinc ion per subunit.</text>
</comment>
<evidence type="ECO:0000256" key="13">
    <source>
        <dbReference type="RuleBase" id="RU364017"/>
    </source>
</evidence>
<dbReference type="Pfam" id="PF07504">
    <property type="entry name" value="FTP"/>
    <property type="match status" value="1"/>
</dbReference>
<evidence type="ECO:0000256" key="12">
    <source>
        <dbReference type="PIRSR" id="PIRSR601842-2"/>
    </source>
</evidence>
<dbReference type="Pfam" id="PF02128">
    <property type="entry name" value="Peptidase_M36"/>
    <property type="match status" value="1"/>
</dbReference>
<name>A0A165GKT4_EXIGL</name>
<keyword evidence="7 13" id="KW-0378">Hydrolase</keyword>
<evidence type="ECO:0000256" key="9">
    <source>
        <dbReference type="ARBA" id="ARBA00023049"/>
    </source>
</evidence>
<dbReference type="InParanoid" id="A0A165GKT4"/>
<evidence type="ECO:0000256" key="11">
    <source>
        <dbReference type="PIRSR" id="PIRSR601842-1"/>
    </source>
</evidence>
<evidence type="ECO:0000256" key="1">
    <source>
        <dbReference type="ARBA" id="ARBA00004613"/>
    </source>
</evidence>
<feature type="domain" description="FTP" evidence="15">
    <location>
        <begin position="63"/>
        <end position="113"/>
    </location>
</feature>
<evidence type="ECO:0000256" key="7">
    <source>
        <dbReference type="ARBA" id="ARBA00022801"/>
    </source>
</evidence>
<dbReference type="EC" id="3.4.24.-" evidence="13"/>
<feature type="binding site" evidence="12">
    <location>
        <position position="539"/>
    </location>
    <ligand>
        <name>Zn(2+)</name>
        <dbReference type="ChEBI" id="CHEBI:29105"/>
        <note>catalytic</note>
    </ligand>
</feature>
<evidence type="ECO:0000256" key="6">
    <source>
        <dbReference type="ARBA" id="ARBA00022729"/>
    </source>
</evidence>
<feature type="binding site" evidence="12">
    <location>
        <position position="543"/>
    </location>
    <ligand>
        <name>Zn(2+)</name>
        <dbReference type="ChEBI" id="CHEBI:29105"/>
        <note>catalytic</note>
    </ligand>
</feature>
<evidence type="ECO:0000313" key="17">
    <source>
        <dbReference type="Proteomes" id="UP000077266"/>
    </source>
</evidence>
<feature type="binding site" evidence="12">
    <location>
        <position position="569"/>
    </location>
    <ligand>
        <name>Zn(2+)</name>
        <dbReference type="ChEBI" id="CHEBI:29105"/>
        <note>catalytic</note>
    </ligand>
</feature>
<gene>
    <name evidence="16" type="ORF">EXIGLDRAFT_750533</name>
</gene>
<sequence length="763" mass="83951">MRRAVLLALGLGVACVPHRKSLSFAPRLRHAVFRSTPATLQTDYEDPQEIAGALVAHLHPDAEYRVRGDSYTDTLSGVSHVYLQQYVGGLEVLNGKMNVNVKDGVVLSYGDSFANDAARIAEASAVDVHAQYCAHLRSHVEGPQQQPFRVQAPLRPDERSHGELPSSADIFEHQCSPSRVALASTVSSSLSVDARVAALSFMIHATTRDDTAAFLARTFDAQLAHITILSAAQDELNDWSYTLQNVHCTTEGVKAKLAYIQIPSDDAHGTLLHPVWKLEVHMENNTYEVAMSTDAPSKIISVLDRVLDSPLYAAPQGPEQRALDPHSHSHTYRVLAWGVNDPGSGPRANVTVVPDRIASPLGWHTVPITHMPSVLDAAPRTADDWDTTIGNNVFAQEWWYKWERPWWTRYRPTSSTPWPALTFDYTYEPKGKRDKLNEAQTYVNASITQLWYTANMVHDLFYRYGFDEAAGNFQQYNFGRGGEENDAIILNAQDYSGWNGGNFEITPDGKSPVCKIFLWSRSGPDPYFDGALEADTVVHELTHGLSSRLVGGPADASCLTSGEAGGLGEGWSDFLTLLVRAGEKYEDLGMGVWASGKSAGIRSHAYSLNHTVNPTTFKYLDDPAFAGSMHRVGEVWANMLWGVLHRLISTHGISPSLFPPEEPDETFYRFDNDTRPVPQHGNTLALQIVIDSMKLLPCNPTFLHARNATLQADEHLTGGENACGIWHGFADRGLGVDAHVIHGTPVDASADVHVEDFSVPLKC</sequence>
<feature type="chain" id="PRO_5012542920" description="Extracellular metalloproteinase" evidence="14">
    <location>
        <begin position="16"/>
        <end position="763"/>
    </location>
</feature>
<dbReference type="InterPro" id="IPR011096">
    <property type="entry name" value="FTP_domain"/>
</dbReference>
<dbReference type="Gene3D" id="3.10.170.10">
    <property type="match status" value="1"/>
</dbReference>
<dbReference type="InterPro" id="IPR027268">
    <property type="entry name" value="Peptidase_M4/M1_CTD_sf"/>
</dbReference>
<evidence type="ECO:0000256" key="4">
    <source>
        <dbReference type="ARBA" id="ARBA00022670"/>
    </source>
</evidence>
<evidence type="ECO:0000259" key="15">
    <source>
        <dbReference type="Pfam" id="PF07504"/>
    </source>
</evidence>
<dbReference type="GO" id="GO:0006508">
    <property type="term" value="P:proteolysis"/>
    <property type="evidence" value="ECO:0007669"/>
    <property type="project" value="UniProtKB-KW"/>
</dbReference>
<dbReference type="InterPro" id="IPR001842">
    <property type="entry name" value="Peptidase_M36"/>
</dbReference>
<evidence type="ECO:0000256" key="14">
    <source>
        <dbReference type="SAM" id="SignalP"/>
    </source>
</evidence>
<keyword evidence="4 13" id="KW-0645">Protease</keyword>
<dbReference type="PANTHER" id="PTHR33478:SF1">
    <property type="entry name" value="EXTRACELLULAR METALLOPROTEINASE MEP"/>
    <property type="match status" value="1"/>
</dbReference>
<dbReference type="EMBL" id="KV426044">
    <property type="protein sequence ID" value="KZV90668.1"/>
    <property type="molecule type" value="Genomic_DNA"/>
</dbReference>
<protein>
    <recommendedName>
        <fullName evidence="13">Extracellular metalloproteinase</fullName>
        <ecNumber evidence="13">3.4.24.-</ecNumber>
    </recommendedName>
    <alternativeName>
        <fullName evidence="13">Fungalysin</fullName>
    </alternativeName>
</protein>
<dbReference type="GO" id="GO:0008270">
    <property type="term" value="F:zinc ion binding"/>
    <property type="evidence" value="ECO:0007669"/>
    <property type="project" value="InterPro"/>
</dbReference>
<evidence type="ECO:0000256" key="8">
    <source>
        <dbReference type="ARBA" id="ARBA00022833"/>
    </source>
</evidence>
<keyword evidence="5 12" id="KW-0479">Metal-binding</keyword>
<dbReference type="Proteomes" id="UP000077266">
    <property type="component" value="Unassembled WGS sequence"/>
</dbReference>
<evidence type="ECO:0000313" key="16">
    <source>
        <dbReference type="EMBL" id="KZV90668.1"/>
    </source>
</evidence>
<keyword evidence="9 13" id="KW-0482">Metalloprotease</keyword>
<keyword evidence="10 13" id="KW-0865">Zymogen</keyword>
<dbReference type="CDD" id="cd09596">
    <property type="entry name" value="M36"/>
    <property type="match status" value="1"/>
</dbReference>
<evidence type="ECO:0000256" key="3">
    <source>
        <dbReference type="ARBA" id="ARBA00022525"/>
    </source>
</evidence>
<dbReference type="InterPro" id="IPR050371">
    <property type="entry name" value="Fungal_virulence_M36"/>
</dbReference>
<keyword evidence="17" id="KW-1185">Reference proteome</keyword>
<evidence type="ECO:0000256" key="2">
    <source>
        <dbReference type="ARBA" id="ARBA00006006"/>
    </source>
</evidence>
<keyword evidence="8 12" id="KW-0862">Zinc</keyword>
<accession>A0A165GKT4</accession>
<evidence type="ECO:0000256" key="10">
    <source>
        <dbReference type="ARBA" id="ARBA00023145"/>
    </source>
</evidence>
<proteinExistence type="inferred from homology"/>
<evidence type="ECO:0000256" key="5">
    <source>
        <dbReference type="ARBA" id="ARBA00022723"/>
    </source>
</evidence>
<keyword evidence="3 13" id="KW-0964">Secreted</keyword>
<organism evidence="16 17">
    <name type="scientific">Exidia glandulosa HHB12029</name>
    <dbReference type="NCBI Taxonomy" id="1314781"/>
    <lineage>
        <taxon>Eukaryota</taxon>
        <taxon>Fungi</taxon>
        <taxon>Dikarya</taxon>
        <taxon>Basidiomycota</taxon>
        <taxon>Agaricomycotina</taxon>
        <taxon>Agaricomycetes</taxon>
        <taxon>Auriculariales</taxon>
        <taxon>Exidiaceae</taxon>
        <taxon>Exidia</taxon>
    </lineage>
</organism>
<reference evidence="16 17" key="1">
    <citation type="journal article" date="2016" name="Mol. Biol. Evol.">
        <title>Comparative Genomics of Early-Diverging Mushroom-Forming Fungi Provides Insights into the Origins of Lignocellulose Decay Capabilities.</title>
        <authorList>
            <person name="Nagy L.G."/>
            <person name="Riley R."/>
            <person name="Tritt A."/>
            <person name="Adam C."/>
            <person name="Daum C."/>
            <person name="Floudas D."/>
            <person name="Sun H."/>
            <person name="Yadav J.S."/>
            <person name="Pangilinan J."/>
            <person name="Larsson K.H."/>
            <person name="Matsuura K."/>
            <person name="Barry K."/>
            <person name="Labutti K."/>
            <person name="Kuo R."/>
            <person name="Ohm R.A."/>
            <person name="Bhattacharya S.S."/>
            <person name="Shirouzu T."/>
            <person name="Yoshinaga Y."/>
            <person name="Martin F.M."/>
            <person name="Grigoriev I.V."/>
            <person name="Hibbett D.S."/>
        </authorList>
    </citation>
    <scope>NUCLEOTIDE SEQUENCE [LARGE SCALE GENOMIC DNA]</scope>
    <source>
        <strain evidence="16 17">HHB12029</strain>
    </source>
</reference>
<dbReference type="GO" id="GO:0004222">
    <property type="term" value="F:metalloendopeptidase activity"/>
    <property type="evidence" value="ECO:0007669"/>
    <property type="project" value="InterPro"/>
</dbReference>
<dbReference type="SUPFAM" id="SSF55486">
    <property type="entry name" value="Metalloproteases ('zincins'), catalytic domain"/>
    <property type="match status" value="1"/>
</dbReference>
<dbReference type="PROSITE" id="PS51257">
    <property type="entry name" value="PROKAR_LIPOPROTEIN"/>
    <property type="match status" value="1"/>
</dbReference>
<comment type="similarity">
    <text evidence="2 13">Belongs to the peptidase M36 family.</text>
</comment>
<feature type="signal peptide" evidence="14">
    <location>
        <begin position="1"/>
        <end position="15"/>
    </location>
</feature>